<protein>
    <submittedName>
        <fullName evidence="2">Uncharacterized protein</fullName>
    </submittedName>
</protein>
<organism evidence="2 3">
    <name type="scientific">Pristionchus fissidentatus</name>
    <dbReference type="NCBI Taxonomy" id="1538716"/>
    <lineage>
        <taxon>Eukaryota</taxon>
        <taxon>Metazoa</taxon>
        <taxon>Ecdysozoa</taxon>
        <taxon>Nematoda</taxon>
        <taxon>Chromadorea</taxon>
        <taxon>Rhabditida</taxon>
        <taxon>Rhabditina</taxon>
        <taxon>Diplogasteromorpha</taxon>
        <taxon>Diplogasteroidea</taxon>
        <taxon>Neodiplogasteridae</taxon>
        <taxon>Pristionchus</taxon>
    </lineage>
</organism>
<keyword evidence="3" id="KW-1185">Reference proteome</keyword>
<feature type="region of interest" description="Disordered" evidence="1">
    <location>
        <begin position="16"/>
        <end position="50"/>
    </location>
</feature>
<sequence>MMYEEKSMLYERMQGLRRTPVWHKPEPLSPDTEADTEKSFLPDPSLSEQSVIRALESQPCFARASFERANETPLLNSSSSDTSYKNDDEPPEPGEEEEEEVEDEEQFDYEGEEEEEHQDEGEEQLEYEEEEEEHQEYQEGWEHEEYEGEHGMSSDYLNFDQSSSDAQGYYFKGLWLPKESATVRPPCAPLEPRKSRCLISPSILNKTEDKEDDTPVTPTITEFPPSQPVVVATRTSKNLLAGRKFSPKAPHSRLALVPLPSTDIQPIEVESEETRIRREENELLYARYKRAVLLDKDSQGRIETWSRLEEVDRSMTRKEITVERIQEVRQEIKCRASSHNGRWRFKESKSRKREGEKSKKDRRPDPKECKDLAMLGSIGKRTNSVYTFDSQTGVESEQAMMKEVKEHNLLWRRGFVIRSMLVPLSNGDSTKVYELEVFTLRGRLFVKTCSGDNFGSLRVKFAKLEGDMYIVRRSSYSSSCLFSINLRIGKTMKINSTAIVAYKHPKSRMHWMMWCDDIGLIYVTKEEAIKYDNDIRRKLPLMVPMRIVTVKMQAEHFSDATHYMDPRRWLVKEISEMVEESDMESLHDTAWPRLAQRIDDLKWEKMEGQTIHLHSPSFPERKIRCSVDQWVRGEKDETDKSYRRYQFTAIIVPYDPIHSSNKWTCLVMAPLVVIAAATEGRIYNYRPLNHLVAARERSLQKGWRSDKENVSFPIFPYDTESR</sequence>
<feature type="compositionally biased region" description="Polar residues" evidence="1">
    <location>
        <begin position="73"/>
        <end position="83"/>
    </location>
</feature>
<proteinExistence type="predicted"/>
<name>A0AAV5W1C2_9BILA</name>
<gene>
    <name evidence="2" type="ORF">PFISCL1PPCAC_15817</name>
</gene>
<feature type="region of interest" description="Disordered" evidence="1">
    <location>
        <begin position="340"/>
        <end position="369"/>
    </location>
</feature>
<dbReference type="EMBL" id="BTSY01000004">
    <property type="protein sequence ID" value="GMT24520.1"/>
    <property type="molecule type" value="Genomic_DNA"/>
</dbReference>
<reference evidence="2" key="1">
    <citation type="submission" date="2023-10" db="EMBL/GenBank/DDBJ databases">
        <title>Genome assembly of Pristionchus species.</title>
        <authorList>
            <person name="Yoshida K."/>
            <person name="Sommer R.J."/>
        </authorList>
    </citation>
    <scope>NUCLEOTIDE SEQUENCE</scope>
    <source>
        <strain evidence="2">RS5133</strain>
    </source>
</reference>
<dbReference type="Proteomes" id="UP001432322">
    <property type="component" value="Unassembled WGS sequence"/>
</dbReference>
<dbReference type="AlphaFoldDB" id="A0AAV5W1C2"/>
<feature type="region of interest" description="Disordered" evidence="1">
    <location>
        <begin position="64"/>
        <end position="163"/>
    </location>
</feature>
<evidence type="ECO:0000313" key="2">
    <source>
        <dbReference type="EMBL" id="GMT24520.1"/>
    </source>
</evidence>
<feature type="compositionally biased region" description="Basic and acidic residues" evidence="1">
    <location>
        <begin position="344"/>
        <end position="369"/>
    </location>
</feature>
<evidence type="ECO:0000256" key="1">
    <source>
        <dbReference type="SAM" id="MobiDB-lite"/>
    </source>
</evidence>
<feature type="compositionally biased region" description="Acidic residues" evidence="1">
    <location>
        <begin position="89"/>
        <end position="134"/>
    </location>
</feature>
<comment type="caution">
    <text evidence="2">The sequence shown here is derived from an EMBL/GenBank/DDBJ whole genome shotgun (WGS) entry which is preliminary data.</text>
</comment>
<feature type="compositionally biased region" description="Basic and acidic residues" evidence="1">
    <location>
        <begin position="135"/>
        <end position="152"/>
    </location>
</feature>
<accession>A0AAV5W1C2</accession>
<evidence type="ECO:0000313" key="3">
    <source>
        <dbReference type="Proteomes" id="UP001432322"/>
    </source>
</evidence>